<comment type="caution">
    <text evidence="2">The sequence shown here is derived from an EMBL/GenBank/DDBJ whole genome shotgun (WGS) entry which is preliminary data.</text>
</comment>
<dbReference type="Proteomes" id="UP001168552">
    <property type="component" value="Unassembled WGS sequence"/>
</dbReference>
<proteinExistence type="predicted"/>
<feature type="transmembrane region" description="Helical" evidence="1">
    <location>
        <begin position="17"/>
        <end position="36"/>
    </location>
</feature>
<dbReference type="Pfam" id="PF06912">
    <property type="entry name" value="DUF1275"/>
    <property type="match status" value="1"/>
</dbReference>
<keyword evidence="1" id="KW-0812">Transmembrane</keyword>
<gene>
    <name evidence="2" type="ORF">QWY31_10175</name>
</gene>
<name>A0ABT8F610_9BACT</name>
<keyword evidence="1" id="KW-0472">Membrane</keyword>
<evidence type="ECO:0000256" key="1">
    <source>
        <dbReference type="SAM" id="Phobius"/>
    </source>
</evidence>
<evidence type="ECO:0000313" key="3">
    <source>
        <dbReference type="Proteomes" id="UP001168552"/>
    </source>
</evidence>
<accession>A0ABT8F610</accession>
<protein>
    <submittedName>
        <fullName evidence="2">YoaK family protein</fullName>
    </submittedName>
</protein>
<dbReference type="InterPro" id="IPR010699">
    <property type="entry name" value="DUF1275"/>
</dbReference>
<sequence>MFTHHGNDRTYAHNLKIASLLSFVAGFVNVVGYLSIQRLTSNVTGHFAFFVDDILQLKWFDGFIFFLYILFFFLGALVASTLIEFIHQRSKRTVYLIPVLLESSLLLAVALSGVFLYQTYPNAIALALLFAMGLQNSLVTKISNALVRTTHLTGLFTDLGIEVSQLFFYTATEQKKKLKGSIRLRLQIILFFFIGGIVGGLLYQKGSFYSLLLPVALLWAGLGYDQLKLRFSKITSNET</sequence>
<dbReference type="EMBL" id="JAUHJS010000004">
    <property type="protein sequence ID" value="MDN4165872.1"/>
    <property type="molecule type" value="Genomic_DNA"/>
</dbReference>
<dbReference type="RefSeq" id="WP_320004403.1">
    <property type="nucleotide sequence ID" value="NZ_JAUHJS010000004.1"/>
</dbReference>
<feature type="transmembrane region" description="Helical" evidence="1">
    <location>
        <begin position="184"/>
        <end position="202"/>
    </location>
</feature>
<feature type="transmembrane region" description="Helical" evidence="1">
    <location>
        <begin position="208"/>
        <end position="224"/>
    </location>
</feature>
<evidence type="ECO:0000313" key="2">
    <source>
        <dbReference type="EMBL" id="MDN4165872.1"/>
    </source>
</evidence>
<feature type="transmembrane region" description="Helical" evidence="1">
    <location>
        <begin position="63"/>
        <end position="83"/>
    </location>
</feature>
<organism evidence="2 3">
    <name type="scientific">Shiella aurantiaca</name>
    <dbReference type="NCBI Taxonomy" id="3058365"/>
    <lineage>
        <taxon>Bacteria</taxon>
        <taxon>Pseudomonadati</taxon>
        <taxon>Bacteroidota</taxon>
        <taxon>Cytophagia</taxon>
        <taxon>Cytophagales</taxon>
        <taxon>Shiellaceae</taxon>
        <taxon>Shiella</taxon>
    </lineage>
</organism>
<keyword evidence="3" id="KW-1185">Reference proteome</keyword>
<reference evidence="2" key="1">
    <citation type="submission" date="2023-06" db="EMBL/GenBank/DDBJ databases">
        <title>Cytophagales bacterium Strain LB-30, isolated from soil.</title>
        <authorList>
            <person name="Liu B."/>
        </authorList>
    </citation>
    <scope>NUCLEOTIDE SEQUENCE</scope>
    <source>
        <strain evidence="2">LB-30</strain>
    </source>
</reference>
<feature type="transmembrane region" description="Helical" evidence="1">
    <location>
        <begin position="95"/>
        <end position="117"/>
    </location>
</feature>
<dbReference type="PANTHER" id="PTHR37314">
    <property type="entry name" value="SLR0142 PROTEIN"/>
    <property type="match status" value="1"/>
</dbReference>
<feature type="transmembrane region" description="Helical" evidence="1">
    <location>
        <begin position="123"/>
        <end position="139"/>
    </location>
</feature>
<dbReference type="PANTHER" id="PTHR37314:SF4">
    <property type="entry name" value="UPF0700 TRANSMEMBRANE PROTEIN YOAK"/>
    <property type="match status" value="1"/>
</dbReference>
<keyword evidence="1" id="KW-1133">Transmembrane helix</keyword>